<name>A0AA95SDA0_9BACI</name>
<dbReference type="EMBL" id="CP126114">
    <property type="protein sequence ID" value="WHY88589.1"/>
    <property type="molecule type" value="Genomic_DNA"/>
</dbReference>
<accession>A0AA95SDA0</accession>
<proteinExistence type="predicted"/>
<dbReference type="KEGG" id="nnv:QNH39_12415"/>
<reference evidence="1" key="1">
    <citation type="submission" date="2023-05" db="EMBL/GenBank/DDBJ databases">
        <title>Comparative genomics of Bacillaceae isolates and their secondary metabolite potential.</title>
        <authorList>
            <person name="Song L."/>
            <person name="Nielsen L.J."/>
            <person name="Mohite O."/>
            <person name="Xu X."/>
            <person name="Weber T."/>
            <person name="Kovacs A.T."/>
        </authorList>
    </citation>
    <scope>NUCLEOTIDE SEQUENCE</scope>
    <source>
        <strain evidence="1">XLM17</strain>
    </source>
</reference>
<dbReference type="AlphaFoldDB" id="A0AA95SDA0"/>
<dbReference type="SUPFAM" id="SSF55874">
    <property type="entry name" value="ATPase domain of HSP90 chaperone/DNA topoisomerase II/histidine kinase"/>
    <property type="match status" value="1"/>
</dbReference>
<keyword evidence="1" id="KW-0067">ATP-binding</keyword>
<dbReference type="InterPro" id="IPR036890">
    <property type="entry name" value="HATPase_C_sf"/>
</dbReference>
<organism evidence="1 2">
    <name type="scientific">Neobacillus novalis</name>
    <dbReference type="NCBI Taxonomy" id="220687"/>
    <lineage>
        <taxon>Bacteria</taxon>
        <taxon>Bacillati</taxon>
        <taxon>Bacillota</taxon>
        <taxon>Bacilli</taxon>
        <taxon>Bacillales</taxon>
        <taxon>Bacillaceae</taxon>
        <taxon>Neobacillus</taxon>
    </lineage>
</organism>
<dbReference type="GO" id="GO:0005524">
    <property type="term" value="F:ATP binding"/>
    <property type="evidence" value="ECO:0007669"/>
    <property type="project" value="UniProtKB-KW"/>
</dbReference>
<keyword evidence="2" id="KW-1185">Reference proteome</keyword>
<dbReference type="Proteomes" id="UP001178288">
    <property type="component" value="Chromosome"/>
</dbReference>
<evidence type="ECO:0000313" key="2">
    <source>
        <dbReference type="Proteomes" id="UP001178288"/>
    </source>
</evidence>
<gene>
    <name evidence="1" type="ORF">QNH39_12415</name>
</gene>
<sequence>MISLKNSYVPAHLAIEAMRDNGYKNTAYAVCELIDNSIQANASHVQLLCGEAERQLSTRRSSKLEQIAVLDNGDGMSPDVLALSLQFGNGTRLRKDQRTGIGRFGMGLPASSISQCKRVDVWSWQDGVENAYHVYLDVNEIKNTKSSSMPEPFKKAVPYIYSKVVKEFGRTGTLVVWSSIDRLMWNKGETLLRHSESLIGRIYRKFIHSNQLKIQMTVFDLDNPSYVSRDQLSKPNDPCYLMAKTNCPEPFHNKPMFEKHGGENYERIFRVNYKDQNHDIFVRTSIASLEARTDDNAGNTPHGKHAKDNTGISVVRAGRELELDQTLVSQSDPTERWWGIEVEFPPSLDELMGVTNNKQTARNFSDILGMIHQIIDLQRKGKDIDEIKEELEEEGDPRAPLIEVADYIYKQITSLRKLIKEQTKGMRSKSKRYENTEIEKKATEYTQERKRQGFVGSSDIDEALTPEEKVENIRTDLITSGVEEEEAQEIAVYTVTNNLKYSFTESYFESDAFFTVQPSGGALNILLNRNHPAYEHLIEVLDNNESSNSRDLQDRLEKASEGLRLLLAAWARFEDEIPDGERKDDIQDARKDWGRIAKKFLKK</sequence>
<protein>
    <submittedName>
        <fullName evidence="1">ATP-binding protein</fullName>
    </submittedName>
</protein>
<dbReference type="Pfam" id="PF13589">
    <property type="entry name" value="HATPase_c_3"/>
    <property type="match status" value="1"/>
</dbReference>
<evidence type="ECO:0000313" key="1">
    <source>
        <dbReference type="EMBL" id="WHY88589.1"/>
    </source>
</evidence>
<keyword evidence="1" id="KW-0547">Nucleotide-binding</keyword>
<dbReference type="Gene3D" id="3.30.565.10">
    <property type="entry name" value="Histidine kinase-like ATPase, C-terminal domain"/>
    <property type="match status" value="1"/>
</dbReference>
<dbReference type="RefSeq" id="WP_066086703.1">
    <property type="nucleotide sequence ID" value="NZ_CP126114.1"/>
</dbReference>